<dbReference type="InterPro" id="IPR050194">
    <property type="entry name" value="Glycosyltransferase_grp1"/>
</dbReference>
<evidence type="ECO:0000256" key="2">
    <source>
        <dbReference type="ARBA" id="ARBA00022676"/>
    </source>
</evidence>
<dbReference type="EMBL" id="JAUSSW010000001">
    <property type="protein sequence ID" value="MDQ0100584.1"/>
    <property type="molecule type" value="Genomic_DNA"/>
</dbReference>
<dbReference type="Pfam" id="PF00534">
    <property type="entry name" value="Glycos_transf_1"/>
    <property type="match status" value="1"/>
</dbReference>
<comment type="caution">
    <text evidence="6">The sequence shown here is derived from an EMBL/GenBank/DDBJ whole genome shotgun (WGS) entry which is preliminary data.</text>
</comment>
<feature type="domain" description="Glycosyl transferase family 1" evidence="4">
    <location>
        <begin position="194"/>
        <end position="332"/>
    </location>
</feature>
<gene>
    <name evidence="6" type="ORF">J2T10_000203</name>
</gene>
<keyword evidence="7" id="KW-1185">Reference proteome</keyword>
<keyword evidence="3" id="KW-0808">Transferase</keyword>
<feature type="domain" description="Glycosyltransferase subfamily 4-like N-terminal" evidence="5">
    <location>
        <begin position="33"/>
        <end position="189"/>
    </location>
</feature>
<dbReference type="PANTHER" id="PTHR45947">
    <property type="entry name" value="SULFOQUINOVOSYL TRANSFERASE SQD2"/>
    <property type="match status" value="1"/>
</dbReference>
<sequence>MTFALPDMNSPARLAGKRVLVLNWRDIRHSLAGGAEQYMHQISKRWVDSGVKVTWFTARDAGQLPEDAIDGIRILRAGGPLSIYGKSAARLLRSAGQFDAVVDCQNGIPFFSPLFLPKDVPIIQLVHHVHQEQFRSRFSPPLAAVGRFLESAGAKRVYGRRSMVAVSPSTRLELRKLGFGSPIHVVPNGTIDIPKAVATRATEPTVAVVSRLVPHKRLDLLLGQFAVAARNVPNLRMDIVGDGPERARLQQIAMDLGLDHAVTFHGYQPDGVRDELLGRAWLTASTSASEGWGCSVVEAAAWGVPCLALRVPGIRDSVVDGRTGWLVDNPADIGRTMVQVMATLSQPGSFTDIADECREWARCFTWERSTRLLTGVLLEEEKLRRDGGDPRACHSDLSTLVRFELPHGASLKSILRPTDEVALSNDGRVAILMKGRDEFEAFAAAQSIGVANPELRQAGRYTLLAGPESLFAPADVIDGQ</sequence>
<dbReference type="InterPro" id="IPR001296">
    <property type="entry name" value="Glyco_trans_1"/>
</dbReference>
<evidence type="ECO:0000259" key="4">
    <source>
        <dbReference type="Pfam" id="PF00534"/>
    </source>
</evidence>
<evidence type="ECO:0000313" key="7">
    <source>
        <dbReference type="Proteomes" id="UP001244563"/>
    </source>
</evidence>
<dbReference type="Proteomes" id="UP001244563">
    <property type="component" value="Unassembled WGS sequence"/>
</dbReference>
<evidence type="ECO:0000256" key="3">
    <source>
        <dbReference type="ARBA" id="ARBA00022679"/>
    </source>
</evidence>
<dbReference type="CDD" id="cd03801">
    <property type="entry name" value="GT4_PimA-like"/>
    <property type="match status" value="1"/>
</dbReference>
<organism evidence="6 7">
    <name type="scientific">Paenarthrobacter nicotinovorans</name>
    <name type="common">Arthrobacter nicotinovorans</name>
    <dbReference type="NCBI Taxonomy" id="29320"/>
    <lineage>
        <taxon>Bacteria</taxon>
        <taxon>Bacillati</taxon>
        <taxon>Actinomycetota</taxon>
        <taxon>Actinomycetes</taxon>
        <taxon>Micrococcales</taxon>
        <taxon>Micrococcaceae</taxon>
        <taxon>Paenarthrobacter</taxon>
    </lineage>
</organism>
<evidence type="ECO:0000313" key="6">
    <source>
        <dbReference type="EMBL" id="MDQ0100584.1"/>
    </source>
</evidence>
<dbReference type="Pfam" id="PF13439">
    <property type="entry name" value="Glyco_transf_4"/>
    <property type="match status" value="1"/>
</dbReference>
<name>A0ABT9TG57_PAENI</name>
<dbReference type="RefSeq" id="WP_306876600.1">
    <property type="nucleotide sequence ID" value="NZ_JAUSSW010000001.1"/>
</dbReference>
<protein>
    <recommendedName>
        <fullName evidence="1">D-inositol 3-phosphate glycosyltransferase</fullName>
    </recommendedName>
</protein>
<dbReference type="InterPro" id="IPR028098">
    <property type="entry name" value="Glyco_trans_4-like_N"/>
</dbReference>
<proteinExistence type="predicted"/>
<evidence type="ECO:0000256" key="1">
    <source>
        <dbReference type="ARBA" id="ARBA00021292"/>
    </source>
</evidence>
<dbReference type="SUPFAM" id="SSF53756">
    <property type="entry name" value="UDP-Glycosyltransferase/glycogen phosphorylase"/>
    <property type="match status" value="1"/>
</dbReference>
<dbReference type="Gene3D" id="3.40.50.2000">
    <property type="entry name" value="Glycogen Phosphorylase B"/>
    <property type="match status" value="2"/>
</dbReference>
<reference evidence="6 7" key="1">
    <citation type="submission" date="2023-07" db="EMBL/GenBank/DDBJ databases">
        <title>Sorghum-associated microbial communities from plants grown in Nebraska, USA.</title>
        <authorList>
            <person name="Schachtman D."/>
        </authorList>
    </citation>
    <scope>NUCLEOTIDE SEQUENCE [LARGE SCALE GENOMIC DNA]</scope>
    <source>
        <strain evidence="6 7">CC523</strain>
    </source>
</reference>
<accession>A0ABT9TG57</accession>
<dbReference type="PANTHER" id="PTHR45947:SF3">
    <property type="entry name" value="SULFOQUINOVOSYL TRANSFERASE SQD2"/>
    <property type="match status" value="1"/>
</dbReference>
<evidence type="ECO:0000259" key="5">
    <source>
        <dbReference type="Pfam" id="PF13439"/>
    </source>
</evidence>
<keyword evidence="2" id="KW-0328">Glycosyltransferase</keyword>